<dbReference type="NCBIfam" id="NF006093">
    <property type="entry name" value="PRK08245.1"/>
    <property type="match status" value="1"/>
</dbReference>
<proteinExistence type="predicted"/>
<dbReference type="EMBL" id="UINC01047338">
    <property type="protein sequence ID" value="SVB56492.1"/>
    <property type="molecule type" value="Genomic_DNA"/>
</dbReference>
<reference evidence="1" key="1">
    <citation type="submission" date="2018-05" db="EMBL/GenBank/DDBJ databases">
        <authorList>
            <person name="Lanie J.A."/>
            <person name="Ng W.-L."/>
            <person name="Kazmierczak K.M."/>
            <person name="Andrzejewski T.M."/>
            <person name="Davidsen T.M."/>
            <person name="Wayne K.J."/>
            <person name="Tettelin H."/>
            <person name="Glass J.I."/>
            <person name="Rusch D."/>
            <person name="Podicherti R."/>
            <person name="Tsui H.-C.T."/>
            <person name="Winkler M.E."/>
        </authorList>
    </citation>
    <scope>NUCLEOTIDE SEQUENCE</scope>
</reference>
<dbReference type="Gene3D" id="3.50.30.40">
    <property type="entry name" value="Ribonuclease E inhibitor RraA/RraA-like"/>
    <property type="match status" value="1"/>
</dbReference>
<dbReference type="Pfam" id="PF03737">
    <property type="entry name" value="RraA-like"/>
    <property type="match status" value="1"/>
</dbReference>
<dbReference type="SUPFAM" id="SSF89562">
    <property type="entry name" value="RraA-like"/>
    <property type="match status" value="1"/>
</dbReference>
<dbReference type="CDD" id="cd16841">
    <property type="entry name" value="RraA_family"/>
    <property type="match status" value="1"/>
</dbReference>
<gene>
    <name evidence="1" type="ORF">METZ01_LOCUS209346</name>
</gene>
<sequence length="246" mass="27203">MDPIQDIKRPSKKLIATLYEHVSAATASGDLNKLGIRNAFIQGPLPFTPGKKVVGPALTLQFMPKRDDIYPDGEYVEPETQLHRHALYNTQPGDLIVVDAMGRLDSGVFGNMMLTYFHGAGGIGAIVDGCIRDYAESRDIGLGLWLKGVTPNFHTQTEMFPYAVNIPVNCSGTYVAPGDIIIADDDGAVVVPIHLAEALAERGQEHAEWEEFSREKLEAGGDLRRYYPLTEEARPEYEEWKRNQGS</sequence>
<name>A0A382F1I1_9ZZZZ</name>
<protein>
    <submittedName>
        <fullName evidence="1">Uncharacterized protein</fullName>
    </submittedName>
</protein>
<organism evidence="1">
    <name type="scientific">marine metagenome</name>
    <dbReference type="NCBI Taxonomy" id="408172"/>
    <lineage>
        <taxon>unclassified sequences</taxon>
        <taxon>metagenomes</taxon>
        <taxon>ecological metagenomes</taxon>
    </lineage>
</organism>
<dbReference type="AlphaFoldDB" id="A0A382F1I1"/>
<dbReference type="PANTHER" id="PTHR33254:SF4">
    <property type="entry name" value="4-HYDROXY-4-METHYL-2-OXOGLUTARATE ALDOLASE 3-RELATED"/>
    <property type="match status" value="1"/>
</dbReference>
<dbReference type="PANTHER" id="PTHR33254">
    <property type="entry name" value="4-HYDROXY-4-METHYL-2-OXOGLUTARATE ALDOLASE 3-RELATED"/>
    <property type="match status" value="1"/>
</dbReference>
<dbReference type="InterPro" id="IPR005493">
    <property type="entry name" value="RraA/RraA-like"/>
</dbReference>
<accession>A0A382F1I1</accession>
<dbReference type="InterPro" id="IPR036704">
    <property type="entry name" value="RraA/RraA-like_sf"/>
</dbReference>
<evidence type="ECO:0000313" key="1">
    <source>
        <dbReference type="EMBL" id="SVB56492.1"/>
    </source>
</evidence>